<keyword evidence="3" id="KW-1185">Reference proteome</keyword>
<dbReference type="EMBL" id="QTJU01000003">
    <property type="protein sequence ID" value="RFM28285.1"/>
    <property type="molecule type" value="Genomic_DNA"/>
</dbReference>
<keyword evidence="1" id="KW-0812">Transmembrane</keyword>
<feature type="transmembrane region" description="Helical" evidence="1">
    <location>
        <begin position="17"/>
        <end position="39"/>
    </location>
</feature>
<gene>
    <name evidence="2" type="ORF">DXN05_12290</name>
</gene>
<evidence type="ECO:0000313" key="2">
    <source>
        <dbReference type="EMBL" id="RFM28285.1"/>
    </source>
</evidence>
<sequence>MTETTPATQNEITRGGLVLAGLLLIGATGFAIWLLVGLWPDRMPNPRSNCMWYTGKLFHVRLLDSCAEAPVLIPGVPATVITDSLHPAADSLAKDSTAVTVKPAISPASDGLIQLNTLLLILVALGGFLGNLIHISTSFTTFIGSQAYKRSWTLWYFVKPFTAAALAVALYFSFRAGFLNYSNDASNLNLYGIMALSFLAGLFTDTATLKLKEVFEVLFRPKEQRPDAIETDDKNKNG</sequence>
<name>A0A3E1NK21_9BACT</name>
<accession>A0A3E1NK21</accession>
<dbReference type="RefSeq" id="WP_116847531.1">
    <property type="nucleotide sequence ID" value="NZ_QTJU01000003.1"/>
</dbReference>
<feature type="transmembrane region" description="Helical" evidence="1">
    <location>
        <begin position="112"/>
        <end position="133"/>
    </location>
</feature>
<dbReference type="OrthoDB" id="5191103at2"/>
<evidence type="ECO:0000313" key="3">
    <source>
        <dbReference type="Proteomes" id="UP000261284"/>
    </source>
</evidence>
<comment type="caution">
    <text evidence="2">The sequence shown here is derived from an EMBL/GenBank/DDBJ whole genome shotgun (WGS) entry which is preliminary data.</text>
</comment>
<proteinExistence type="predicted"/>
<dbReference type="AlphaFoldDB" id="A0A3E1NK21"/>
<dbReference type="Proteomes" id="UP000261284">
    <property type="component" value="Unassembled WGS sequence"/>
</dbReference>
<feature type="transmembrane region" description="Helical" evidence="1">
    <location>
        <begin position="186"/>
        <end position="203"/>
    </location>
</feature>
<organism evidence="2 3">
    <name type="scientific">Deminuibacter soli</name>
    <dbReference type="NCBI Taxonomy" id="2291815"/>
    <lineage>
        <taxon>Bacteria</taxon>
        <taxon>Pseudomonadati</taxon>
        <taxon>Bacteroidota</taxon>
        <taxon>Chitinophagia</taxon>
        <taxon>Chitinophagales</taxon>
        <taxon>Chitinophagaceae</taxon>
        <taxon>Deminuibacter</taxon>
    </lineage>
</organism>
<keyword evidence="1" id="KW-1133">Transmembrane helix</keyword>
<protein>
    <submittedName>
        <fullName evidence="2">Uncharacterized protein</fullName>
    </submittedName>
</protein>
<feature type="transmembrane region" description="Helical" evidence="1">
    <location>
        <begin position="154"/>
        <end position="174"/>
    </location>
</feature>
<keyword evidence="1" id="KW-0472">Membrane</keyword>
<reference evidence="2 3" key="1">
    <citation type="submission" date="2018-08" db="EMBL/GenBank/DDBJ databases">
        <title>Chitinophagaceae sp. K23C18032701, a novel bacterium isolated from forest soil.</title>
        <authorList>
            <person name="Wang C."/>
        </authorList>
    </citation>
    <scope>NUCLEOTIDE SEQUENCE [LARGE SCALE GENOMIC DNA]</scope>
    <source>
        <strain evidence="2 3">K23C18032701</strain>
    </source>
</reference>
<evidence type="ECO:0000256" key="1">
    <source>
        <dbReference type="SAM" id="Phobius"/>
    </source>
</evidence>